<protein>
    <submittedName>
        <fullName evidence="3">Glycosyl transferase</fullName>
    </submittedName>
</protein>
<gene>
    <name evidence="1" type="ORF">ECPE_LOCUS10814</name>
</gene>
<organism evidence="3">
    <name type="scientific">Echinostoma caproni</name>
    <dbReference type="NCBI Taxonomy" id="27848"/>
    <lineage>
        <taxon>Eukaryota</taxon>
        <taxon>Metazoa</taxon>
        <taxon>Spiralia</taxon>
        <taxon>Lophotrochozoa</taxon>
        <taxon>Platyhelminthes</taxon>
        <taxon>Trematoda</taxon>
        <taxon>Digenea</taxon>
        <taxon>Plagiorchiida</taxon>
        <taxon>Echinostomata</taxon>
        <taxon>Echinostomatoidea</taxon>
        <taxon>Echinostomatidae</taxon>
        <taxon>Echinostoma</taxon>
    </lineage>
</organism>
<dbReference type="WBParaSite" id="ECPE_0001084701-mRNA-1">
    <property type="protein sequence ID" value="ECPE_0001084701-mRNA-1"/>
    <property type="gene ID" value="ECPE_0001084701"/>
</dbReference>
<dbReference type="EMBL" id="UZAN01049730">
    <property type="protein sequence ID" value="VDP87660.1"/>
    <property type="molecule type" value="Genomic_DNA"/>
</dbReference>
<keyword evidence="2" id="KW-1185">Reference proteome</keyword>
<evidence type="ECO:0000313" key="3">
    <source>
        <dbReference type="WBParaSite" id="ECPE_0001084701-mRNA-1"/>
    </source>
</evidence>
<evidence type="ECO:0000313" key="2">
    <source>
        <dbReference type="Proteomes" id="UP000272942"/>
    </source>
</evidence>
<reference evidence="1 2" key="2">
    <citation type="submission" date="2018-11" db="EMBL/GenBank/DDBJ databases">
        <authorList>
            <consortium name="Pathogen Informatics"/>
        </authorList>
    </citation>
    <scope>NUCLEOTIDE SEQUENCE [LARGE SCALE GENOMIC DNA]</scope>
    <source>
        <strain evidence="1 2">Egypt</strain>
    </source>
</reference>
<proteinExistence type="predicted"/>
<dbReference type="AlphaFoldDB" id="A0A183AV29"/>
<dbReference type="OrthoDB" id="6358690at2759"/>
<accession>A0A183AV29</accession>
<name>A0A183AV29_9TREM</name>
<sequence length="348" mass="40631">MRFGPEGSSHLKPSPVKVARWERHLWLVRDKLYEAHRLARYAHERDAIRHALYQVHRIQFTSIDDGGLLTWRESSNPTSERLPRSSVHRMTLLLYLEKCSQAMQLLQQIRSHYPTLHIRIAVGSPRGENCTSEPYTDWMWGWEDTSITWIRLASSVKTELVMVGRNMVEFSLDSNLKRLLYAYDTLRADILGGAVRLEPEGQWFAGCYKNYTRWDFCSPNPDQSCMHHWLRGSSVHAYLVGYQNGIPKTNGFSRINLYGVWLFTYRNPGAKVRNVYRDDLLTMSHYSASNPLYVPWILKLAQKYQTIQQINLTQAVSRELDKTTTDQDIFLQQILPQGNIQFKELYKS</sequence>
<evidence type="ECO:0000313" key="1">
    <source>
        <dbReference type="EMBL" id="VDP87660.1"/>
    </source>
</evidence>
<reference evidence="3" key="1">
    <citation type="submission" date="2016-06" db="UniProtKB">
        <authorList>
            <consortium name="WormBaseParasite"/>
        </authorList>
    </citation>
    <scope>IDENTIFICATION</scope>
</reference>
<dbReference type="Proteomes" id="UP000272942">
    <property type="component" value="Unassembled WGS sequence"/>
</dbReference>